<reference evidence="2" key="1">
    <citation type="journal article" date="2020" name="mSystems">
        <title>Genome- and Community-Level Interaction Insights into Carbon Utilization and Element Cycling Functions of Hydrothermarchaeota in Hydrothermal Sediment.</title>
        <authorList>
            <person name="Zhou Z."/>
            <person name="Liu Y."/>
            <person name="Xu W."/>
            <person name="Pan J."/>
            <person name="Luo Z.H."/>
            <person name="Li M."/>
        </authorList>
    </citation>
    <scope>NUCLEOTIDE SEQUENCE [LARGE SCALE GENOMIC DNA]</scope>
    <source>
        <strain evidence="2">SpSt-1074</strain>
    </source>
</reference>
<keyword evidence="1" id="KW-0472">Membrane</keyword>
<protein>
    <submittedName>
        <fullName evidence="2">QueT transporter family protein</fullName>
    </submittedName>
</protein>
<dbReference type="InterPro" id="IPR010387">
    <property type="entry name" value="QueT"/>
</dbReference>
<name>A0A7J3VSL0_CALS0</name>
<gene>
    <name evidence="2" type="ORF">ENM31_02095</name>
</gene>
<feature type="transmembrane region" description="Helical" evidence="1">
    <location>
        <begin position="99"/>
        <end position="118"/>
    </location>
</feature>
<accession>A0A7J3VSL0</accession>
<dbReference type="Pfam" id="PF06177">
    <property type="entry name" value="QueT"/>
    <property type="match status" value="1"/>
</dbReference>
<keyword evidence="1" id="KW-0812">Transmembrane</keyword>
<feature type="transmembrane region" description="Helical" evidence="1">
    <location>
        <begin position="75"/>
        <end position="92"/>
    </location>
</feature>
<evidence type="ECO:0000313" key="2">
    <source>
        <dbReference type="EMBL" id="HHM44075.1"/>
    </source>
</evidence>
<feature type="transmembrane region" description="Helical" evidence="1">
    <location>
        <begin position="124"/>
        <end position="146"/>
    </location>
</feature>
<evidence type="ECO:0000256" key="1">
    <source>
        <dbReference type="SAM" id="Phobius"/>
    </source>
</evidence>
<keyword evidence="1" id="KW-1133">Transmembrane helix</keyword>
<sequence length="163" mass="16875">MMRLTSSHFGFFVIFAAIYAAGTLALGRLPIGDVQIKPGEVAVPLVALFGLASVVGIVFGMFIANMASPLGPLDLISPAVALAGLLALRFLAKRSIFAGVGAYFLITSVWTGFLSSIATGRGDAFVAAFISQGIALAVGTAVYFVVKSRMEKAAPPQKAHTPT</sequence>
<comment type="caution">
    <text evidence="2">The sequence shown here is derived from an EMBL/GenBank/DDBJ whole genome shotgun (WGS) entry which is preliminary data.</text>
</comment>
<dbReference type="AlphaFoldDB" id="A0A7J3VSL0"/>
<feature type="transmembrane region" description="Helical" evidence="1">
    <location>
        <begin position="6"/>
        <end position="29"/>
    </location>
</feature>
<dbReference type="EMBL" id="DRXH01000070">
    <property type="protein sequence ID" value="HHM44075.1"/>
    <property type="molecule type" value="Genomic_DNA"/>
</dbReference>
<organism evidence="2">
    <name type="scientific">Caldiarchaeum subterraneum</name>
    <dbReference type="NCBI Taxonomy" id="311458"/>
    <lineage>
        <taxon>Archaea</taxon>
        <taxon>Nitrososphaerota</taxon>
        <taxon>Candidatus Caldarchaeales</taxon>
        <taxon>Candidatus Caldarchaeaceae</taxon>
        <taxon>Candidatus Caldarchaeum</taxon>
    </lineage>
</organism>
<proteinExistence type="predicted"/>
<feature type="transmembrane region" description="Helical" evidence="1">
    <location>
        <begin position="41"/>
        <end position="63"/>
    </location>
</feature>